<dbReference type="OrthoDB" id="9782855at2"/>
<dbReference type="CDD" id="cd02440">
    <property type="entry name" value="AdoMet_MTases"/>
    <property type="match status" value="1"/>
</dbReference>
<dbReference type="EMBL" id="WJXZ01000005">
    <property type="protein sequence ID" value="MRS61663.1"/>
    <property type="molecule type" value="Genomic_DNA"/>
</dbReference>
<dbReference type="Proteomes" id="UP000441754">
    <property type="component" value="Unassembled WGS sequence"/>
</dbReference>
<dbReference type="PANTHER" id="PTHR43667:SF1">
    <property type="entry name" value="CYCLOPROPANE-FATTY-ACYL-PHOSPHOLIPID SYNTHASE"/>
    <property type="match status" value="1"/>
</dbReference>
<keyword evidence="2 6" id="KW-0489">Methyltransferase</keyword>
<comment type="caution">
    <text evidence="6">The sequence shown here is derived from an EMBL/GenBank/DDBJ whole genome shotgun (WGS) entry which is preliminary data.</text>
</comment>
<dbReference type="InterPro" id="IPR029063">
    <property type="entry name" value="SAM-dependent_MTases_sf"/>
</dbReference>
<evidence type="ECO:0000256" key="3">
    <source>
        <dbReference type="ARBA" id="ARBA00022679"/>
    </source>
</evidence>
<dbReference type="InterPro" id="IPR050723">
    <property type="entry name" value="CFA/CMAS"/>
</dbReference>
<dbReference type="GO" id="GO:0006629">
    <property type="term" value="P:lipid metabolic process"/>
    <property type="evidence" value="ECO:0007669"/>
    <property type="project" value="UniProtKB-KW"/>
</dbReference>
<organism evidence="6 7">
    <name type="scientific">Larkinella terrae</name>
    <dbReference type="NCBI Taxonomy" id="2025311"/>
    <lineage>
        <taxon>Bacteria</taxon>
        <taxon>Pseudomonadati</taxon>
        <taxon>Bacteroidota</taxon>
        <taxon>Cytophagia</taxon>
        <taxon>Cytophagales</taxon>
        <taxon>Spirosomataceae</taxon>
        <taxon>Larkinella</taxon>
    </lineage>
</organism>
<evidence type="ECO:0000256" key="2">
    <source>
        <dbReference type="ARBA" id="ARBA00022603"/>
    </source>
</evidence>
<dbReference type="RefSeq" id="WP_154175051.1">
    <property type="nucleotide sequence ID" value="NZ_WJXZ01000005.1"/>
</dbReference>
<evidence type="ECO:0000313" key="6">
    <source>
        <dbReference type="EMBL" id="MRS61663.1"/>
    </source>
</evidence>
<dbReference type="Gene3D" id="3.40.50.150">
    <property type="entry name" value="Vaccinia Virus protein VP39"/>
    <property type="match status" value="1"/>
</dbReference>
<evidence type="ECO:0000256" key="4">
    <source>
        <dbReference type="ARBA" id="ARBA00022691"/>
    </source>
</evidence>
<evidence type="ECO:0000313" key="7">
    <source>
        <dbReference type="Proteomes" id="UP000441754"/>
    </source>
</evidence>
<dbReference type="Pfam" id="PF02353">
    <property type="entry name" value="CMAS"/>
    <property type="match status" value="1"/>
</dbReference>
<proteinExistence type="inferred from homology"/>
<evidence type="ECO:0000256" key="1">
    <source>
        <dbReference type="ARBA" id="ARBA00010815"/>
    </source>
</evidence>
<sequence>MANQQDLEFTYSTIDQIFRLSMGQTGDYSGAMYNGNFELTLEQAQRQKHRFITESLHINKESKVLDMGCGWGPFLTYLKERGVKGTGVTLSSAQAAACVANGLMVEVKDCRLITPEDYGLFDAVTCIGGLEHFCSIQQYQAGEQDEVYADFFRKVHALLPVGGRFYMQTMVFGKNRVPLEQISLQAPKDSDSYAMALMIAQFPGSWLPDGLEQVVRSAGPYFKLVSQSSGRLDYIETIGQWRKRFRAFQWNKYALYVSLLPRLLTNKAFQDLIAVFRRSPNRICFQRQIMDHYRLVFEKV</sequence>
<protein>
    <submittedName>
        <fullName evidence="6">Methyltransferase domain-containing protein</fullName>
    </submittedName>
</protein>
<keyword evidence="5" id="KW-0443">Lipid metabolism</keyword>
<dbReference type="SUPFAM" id="SSF53335">
    <property type="entry name" value="S-adenosyl-L-methionine-dependent methyltransferases"/>
    <property type="match status" value="1"/>
</dbReference>
<accession>A0A7K0EIJ2</accession>
<gene>
    <name evidence="6" type="ORF">GJJ30_10220</name>
</gene>
<dbReference type="AlphaFoldDB" id="A0A7K0EIJ2"/>
<keyword evidence="7" id="KW-1185">Reference proteome</keyword>
<dbReference type="GO" id="GO:0032259">
    <property type="term" value="P:methylation"/>
    <property type="evidence" value="ECO:0007669"/>
    <property type="project" value="UniProtKB-KW"/>
</dbReference>
<keyword evidence="4" id="KW-0949">S-adenosyl-L-methionine</keyword>
<reference evidence="6 7" key="1">
    <citation type="journal article" date="2018" name="Antonie Van Leeuwenhoek">
        <title>Larkinella terrae sp. nov., isolated from soil on Jeju Island, South Korea.</title>
        <authorList>
            <person name="Ten L.N."/>
            <person name="Jeon J."/>
            <person name="Park S.J."/>
            <person name="Park S."/>
            <person name="Lee S.Y."/>
            <person name="Kim M.K."/>
            <person name="Jung H.Y."/>
        </authorList>
    </citation>
    <scope>NUCLEOTIDE SEQUENCE [LARGE SCALE GENOMIC DNA]</scope>
    <source>
        <strain evidence="6 7">KCTC 52001</strain>
    </source>
</reference>
<name>A0A7K0EIJ2_9BACT</name>
<comment type="similarity">
    <text evidence="1">Belongs to the CFA/CMAS family.</text>
</comment>
<evidence type="ECO:0000256" key="5">
    <source>
        <dbReference type="ARBA" id="ARBA00023098"/>
    </source>
</evidence>
<keyword evidence="3 6" id="KW-0808">Transferase</keyword>
<dbReference type="PANTHER" id="PTHR43667">
    <property type="entry name" value="CYCLOPROPANE-FATTY-ACYL-PHOSPHOLIPID SYNTHASE"/>
    <property type="match status" value="1"/>
</dbReference>
<dbReference type="GO" id="GO:0008168">
    <property type="term" value="F:methyltransferase activity"/>
    <property type="evidence" value="ECO:0007669"/>
    <property type="project" value="UniProtKB-KW"/>
</dbReference>